<dbReference type="Pfam" id="PF20415">
    <property type="entry name" value="DUF6699"/>
    <property type="match status" value="1"/>
</dbReference>
<evidence type="ECO:0000256" key="1">
    <source>
        <dbReference type="SAM" id="MobiDB-lite"/>
    </source>
</evidence>
<feature type="compositionally biased region" description="Low complexity" evidence="1">
    <location>
        <begin position="200"/>
        <end position="210"/>
    </location>
</feature>
<dbReference type="AlphaFoldDB" id="A0A067MD50"/>
<evidence type="ECO:0000313" key="3">
    <source>
        <dbReference type="EMBL" id="KDQ13688.1"/>
    </source>
</evidence>
<evidence type="ECO:0000313" key="4">
    <source>
        <dbReference type="Proteomes" id="UP000027195"/>
    </source>
</evidence>
<feature type="compositionally biased region" description="Basic and acidic residues" evidence="1">
    <location>
        <begin position="1"/>
        <end position="28"/>
    </location>
</feature>
<feature type="domain" description="DUF6699" evidence="2">
    <location>
        <begin position="257"/>
        <end position="375"/>
    </location>
</feature>
<keyword evidence="4" id="KW-1185">Reference proteome</keyword>
<dbReference type="Proteomes" id="UP000027195">
    <property type="component" value="Unassembled WGS sequence"/>
</dbReference>
<feature type="compositionally biased region" description="Low complexity" evidence="1">
    <location>
        <begin position="29"/>
        <end position="46"/>
    </location>
</feature>
<name>A0A067MD50_BOTB1</name>
<feature type="compositionally biased region" description="Basic residues" evidence="1">
    <location>
        <begin position="157"/>
        <end position="170"/>
    </location>
</feature>
<dbReference type="OrthoDB" id="3144234at2759"/>
<feature type="region of interest" description="Disordered" evidence="1">
    <location>
        <begin position="1"/>
        <end position="227"/>
    </location>
</feature>
<dbReference type="InParanoid" id="A0A067MD50"/>
<organism evidence="3 4">
    <name type="scientific">Botryobasidium botryosum (strain FD-172 SS1)</name>
    <dbReference type="NCBI Taxonomy" id="930990"/>
    <lineage>
        <taxon>Eukaryota</taxon>
        <taxon>Fungi</taxon>
        <taxon>Dikarya</taxon>
        <taxon>Basidiomycota</taxon>
        <taxon>Agaricomycotina</taxon>
        <taxon>Agaricomycetes</taxon>
        <taxon>Cantharellales</taxon>
        <taxon>Botryobasidiaceae</taxon>
        <taxon>Botryobasidium</taxon>
    </lineage>
</organism>
<reference evidence="4" key="1">
    <citation type="journal article" date="2014" name="Proc. Natl. Acad. Sci. U.S.A.">
        <title>Extensive sampling of basidiomycete genomes demonstrates inadequacy of the white-rot/brown-rot paradigm for wood decay fungi.</title>
        <authorList>
            <person name="Riley R."/>
            <person name="Salamov A.A."/>
            <person name="Brown D.W."/>
            <person name="Nagy L.G."/>
            <person name="Floudas D."/>
            <person name="Held B.W."/>
            <person name="Levasseur A."/>
            <person name="Lombard V."/>
            <person name="Morin E."/>
            <person name="Otillar R."/>
            <person name="Lindquist E.A."/>
            <person name="Sun H."/>
            <person name="LaButti K.M."/>
            <person name="Schmutz J."/>
            <person name="Jabbour D."/>
            <person name="Luo H."/>
            <person name="Baker S.E."/>
            <person name="Pisabarro A.G."/>
            <person name="Walton J.D."/>
            <person name="Blanchette R.A."/>
            <person name="Henrissat B."/>
            <person name="Martin F."/>
            <person name="Cullen D."/>
            <person name="Hibbett D.S."/>
            <person name="Grigoriev I.V."/>
        </authorList>
    </citation>
    <scope>NUCLEOTIDE SEQUENCE [LARGE SCALE GENOMIC DNA]</scope>
    <source>
        <strain evidence="4">FD-172 SS1</strain>
    </source>
</reference>
<dbReference type="EMBL" id="KL198042">
    <property type="protein sequence ID" value="KDQ13688.1"/>
    <property type="molecule type" value="Genomic_DNA"/>
</dbReference>
<sequence length="421" mass="47968">MSMHGRDSSLDAGISRRDSRQTARDEHILAQQQQQQHQLEAMQLAQRDSHERQRLVRSASQQHPEHSHSRRPSSRAPPREGHGVPVPPPSSDVYNPRQSTVKSMHSRNPSARVPVPRWDDPNSQPPPERSPSQHHPHSPHSPMGAGPPVPAPLSSRSSRRPPKTAPRSRHRGDVASGTEDQGYLSQQSLSRRRGPPPPITQSTSSRPSTTRVLLPGELTDSHRRGHSTVRKEHMMVNPILRPTRFFPQSPTLRQVRADLRFPTCIANHRREAEEPATNPGVREMFLVSEEFPWVITVRNPNYITVGDVMATLYNALNQQISDLDWYNRAESWKRDQIKRTFSAARRDHPHLRRRDDIPKQIDWCGDKTIFGGIFNNDSIIAARIGNRDDWKRTWVVQLVPFEALIENLRGAERWGAFSESS</sequence>
<protein>
    <recommendedName>
        <fullName evidence="2">DUF6699 domain-containing protein</fullName>
    </recommendedName>
</protein>
<gene>
    <name evidence="3" type="ORF">BOTBODRAFT_55927</name>
</gene>
<dbReference type="STRING" id="930990.A0A067MD50"/>
<proteinExistence type="predicted"/>
<dbReference type="HOGENOM" id="CLU_652100_0_0_1"/>
<evidence type="ECO:0000259" key="2">
    <source>
        <dbReference type="Pfam" id="PF20415"/>
    </source>
</evidence>
<dbReference type="InterPro" id="IPR046522">
    <property type="entry name" value="DUF6699"/>
</dbReference>
<feature type="compositionally biased region" description="Polar residues" evidence="1">
    <location>
        <begin position="92"/>
        <end position="109"/>
    </location>
</feature>
<accession>A0A067MD50</accession>